<name>A0ABS2VL61_STRAS</name>
<feature type="compositionally biased region" description="Low complexity" evidence="1">
    <location>
        <begin position="26"/>
        <end position="61"/>
    </location>
</feature>
<evidence type="ECO:0000259" key="3">
    <source>
        <dbReference type="Pfam" id="PF05305"/>
    </source>
</evidence>
<proteinExistence type="predicted"/>
<dbReference type="Proteomes" id="UP000788262">
    <property type="component" value="Unassembled WGS sequence"/>
</dbReference>
<feature type="compositionally biased region" description="Polar residues" evidence="1">
    <location>
        <begin position="66"/>
        <end position="75"/>
    </location>
</feature>
<feature type="domain" description="DUF732" evidence="3">
    <location>
        <begin position="97"/>
        <end position="176"/>
    </location>
</feature>
<sequence length="177" mass="17889">MNHRSTAVTLASCALALAALTACGSNDPAAAPAATTSRAPESASASATASGSPAARPAGGADSTRKATGTPTGRESGSDAGRETAAGLPPRPDANGEAAYVRALTAIDPDIVHDDEDGAVDRGRAQCRSLHDHPDDRNRQIAEAEKRFVSPGHPDGFGQAKAARIVDAVHADLCPDF</sequence>
<evidence type="ECO:0000256" key="2">
    <source>
        <dbReference type="SAM" id="SignalP"/>
    </source>
</evidence>
<feature type="chain" id="PRO_5046385192" description="DUF732 domain-containing protein" evidence="2">
    <location>
        <begin position="25"/>
        <end position="177"/>
    </location>
</feature>
<dbReference type="InterPro" id="IPR007969">
    <property type="entry name" value="DUF732"/>
</dbReference>
<dbReference type="EMBL" id="JAFFZS010000003">
    <property type="protein sequence ID" value="MBN0043823.1"/>
    <property type="molecule type" value="Genomic_DNA"/>
</dbReference>
<protein>
    <recommendedName>
        <fullName evidence="3">DUF732 domain-containing protein</fullName>
    </recommendedName>
</protein>
<evidence type="ECO:0000313" key="4">
    <source>
        <dbReference type="EMBL" id="MBN0043823.1"/>
    </source>
</evidence>
<evidence type="ECO:0000256" key="1">
    <source>
        <dbReference type="SAM" id="MobiDB-lite"/>
    </source>
</evidence>
<feature type="signal peptide" evidence="2">
    <location>
        <begin position="1"/>
        <end position="24"/>
    </location>
</feature>
<gene>
    <name evidence="4" type="ORF">JS756_06820</name>
</gene>
<reference evidence="4 5" key="1">
    <citation type="submission" date="2021-02" db="EMBL/GenBank/DDBJ databases">
        <title>Whole genome sequencing of Streptomyces actuosus VRA1.</title>
        <authorList>
            <person name="Sen G."/>
            <person name="Sen A."/>
        </authorList>
    </citation>
    <scope>NUCLEOTIDE SEQUENCE [LARGE SCALE GENOMIC DNA]</scope>
    <source>
        <strain evidence="4 5">VRA1</strain>
    </source>
</reference>
<dbReference type="RefSeq" id="WP_205382031.1">
    <property type="nucleotide sequence ID" value="NZ_JAFFZS010000003.1"/>
</dbReference>
<dbReference type="Pfam" id="PF05305">
    <property type="entry name" value="DUF732"/>
    <property type="match status" value="1"/>
</dbReference>
<dbReference type="PROSITE" id="PS51257">
    <property type="entry name" value="PROKAR_LIPOPROTEIN"/>
    <property type="match status" value="1"/>
</dbReference>
<organism evidence="4 5">
    <name type="scientific">Streptomyces actuosus</name>
    <dbReference type="NCBI Taxonomy" id="1885"/>
    <lineage>
        <taxon>Bacteria</taxon>
        <taxon>Bacillati</taxon>
        <taxon>Actinomycetota</taxon>
        <taxon>Actinomycetes</taxon>
        <taxon>Kitasatosporales</taxon>
        <taxon>Streptomycetaceae</taxon>
        <taxon>Streptomyces</taxon>
    </lineage>
</organism>
<accession>A0ABS2VL61</accession>
<comment type="caution">
    <text evidence="4">The sequence shown here is derived from an EMBL/GenBank/DDBJ whole genome shotgun (WGS) entry which is preliminary data.</text>
</comment>
<keyword evidence="2" id="KW-0732">Signal</keyword>
<feature type="region of interest" description="Disordered" evidence="1">
    <location>
        <begin position="26"/>
        <end position="97"/>
    </location>
</feature>
<evidence type="ECO:0000313" key="5">
    <source>
        <dbReference type="Proteomes" id="UP000788262"/>
    </source>
</evidence>
<keyword evidence="5" id="KW-1185">Reference proteome</keyword>